<name>A0ABT1W568_9PROT</name>
<keyword evidence="2" id="KW-1134">Transmembrane beta strand</keyword>
<dbReference type="InterPro" id="IPR003423">
    <property type="entry name" value="OMP_efflux"/>
</dbReference>
<dbReference type="Gene3D" id="1.20.1600.10">
    <property type="entry name" value="Outer membrane efflux proteins (OEP)"/>
    <property type="match status" value="1"/>
</dbReference>
<evidence type="ECO:0000256" key="2">
    <source>
        <dbReference type="RuleBase" id="RU362097"/>
    </source>
</evidence>
<organism evidence="3 4">
    <name type="scientific">Endosaccharibacter trunci</name>
    <dbReference type="NCBI Taxonomy" id="2812733"/>
    <lineage>
        <taxon>Bacteria</taxon>
        <taxon>Pseudomonadati</taxon>
        <taxon>Pseudomonadota</taxon>
        <taxon>Alphaproteobacteria</taxon>
        <taxon>Acetobacterales</taxon>
        <taxon>Acetobacteraceae</taxon>
        <taxon>Endosaccharibacter</taxon>
    </lineage>
</organism>
<dbReference type="Proteomes" id="UP001524587">
    <property type="component" value="Unassembled WGS sequence"/>
</dbReference>
<accession>A0ABT1W568</accession>
<keyword evidence="4" id="KW-1185">Reference proteome</keyword>
<evidence type="ECO:0000313" key="4">
    <source>
        <dbReference type="Proteomes" id="UP001524587"/>
    </source>
</evidence>
<proteinExistence type="inferred from homology"/>
<comment type="similarity">
    <text evidence="1 2">Belongs to the outer membrane factor (OMF) (TC 1.B.17) family.</text>
</comment>
<keyword evidence="2" id="KW-0472">Membrane</keyword>
<dbReference type="EMBL" id="JAMSKV010000004">
    <property type="protein sequence ID" value="MCQ8278017.1"/>
    <property type="molecule type" value="Genomic_DNA"/>
</dbReference>
<dbReference type="Gene3D" id="2.20.200.10">
    <property type="entry name" value="Outer membrane efflux proteins (OEP)"/>
    <property type="match status" value="1"/>
</dbReference>
<dbReference type="SUPFAM" id="SSF56954">
    <property type="entry name" value="Outer membrane efflux proteins (OEP)"/>
    <property type="match status" value="1"/>
</dbReference>
<reference evidence="3 4" key="1">
    <citation type="submission" date="2022-06" db="EMBL/GenBank/DDBJ databases">
        <title>Endosaccharibacter gen. nov., sp. nov., endophytic bacteria isolated from sugarcane.</title>
        <authorList>
            <person name="Pitiwittayakul N."/>
            <person name="Yukphan P."/>
            <person name="Charoenyingcharoen P."/>
            <person name="Tanasupawat S."/>
        </authorList>
    </citation>
    <scope>NUCLEOTIDE SEQUENCE [LARGE SCALE GENOMIC DNA]</scope>
    <source>
        <strain evidence="3 4">KSS8</strain>
    </source>
</reference>
<dbReference type="NCBIfam" id="TIGR01845">
    <property type="entry name" value="outer_NodT"/>
    <property type="match status" value="1"/>
</dbReference>
<dbReference type="PANTHER" id="PTHR30203">
    <property type="entry name" value="OUTER MEMBRANE CATION EFFLUX PROTEIN"/>
    <property type="match status" value="1"/>
</dbReference>
<evidence type="ECO:0000313" key="3">
    <source>
        <dbReference type="EMBL" id="MCQ8278017.1"/>
    </source>
</evidence>
<comment type="subcellular location">
    <subcellularLocation>
        <location evidence="2">Cell membrane</location>
        <topology evidence="2">Lipid-anchor</topology>
    </subcellularLocation>
</comment>
<dbReference type="RefSeq" id="WP_422863482.1">
    <property type="nucleotide sequence ID" value="NZ_JAMSKV010000004.1"/>
</dbReference>
<evidence type="ECO:0000256" key="1">
    <source>
        <dbReference type="ARBA" id="ARBA00007613"/>
    </source>
</evidence>
<dbReference type="PROSITE" id="PS51257">
    <property type="entry name" value="PROKAR_LIPOPROTEIN"/>
    <property type="match status" value="1"/>
</dbReference>
<comment type="caution">
    <text evidence="3">The sequence shown here is derived from an EMBL/GenBank/DDBJ whole genome shotgun (WGS) entry which is preliminary data.</text>
</comment>
<gene>
    <name evidence="3" type="ORF">NFI95_06105</name>
</gene>
<dbReference type="InterPro" id="IPR010131">
    <property type="entry name" value="MdtP/NodT-like"/>
</dbReference>
<dbReference type="Pfam" id="PF02321">
    <property type="entry name" value="OEP"/>
    <property type="match status" value="2"/>
</dbReference>
<keyword evidence="2" id="KW-0449">Lipoprotein</keyword>
<keyword evidence="2" id="KW-0812">Transmembrane</keyword>
<sequence length="489" mass="52998">MKRIPFALAVLLAGCKVGPGYRPPETVVPANWSEHAATPDELSRTEAQMKRWWASFHDPMLDRLVEQTIRGNYDIRIQSERLLAARDLRDQIAAQLRPQVDLLGAAGIQRFSTTLQFPPLPGISSDSRQWEYGTTASWQIDLFGRIRRSVEAQDAAVAAGVEERRGTLISAVAEVATDYCTLRVTQQQVEIARKNIAAADEALKLTQKVYAEGLGTTLAVAQAQAQLETEQATLQPLQTRIAQLSHAIALLAGALPAADEAELAEPAPPPEVPALPVALPSTVIANRPDIRARERQFAQATARIGVAIAQLYPSFSVPLSFTPMSSMVHELMTASSLAWSALLQASIPVYHGGSLRAQVRGARAEAEAARLAYQNTVLHAFGEVEDRLVAYSNDAIRARTLHDAARDDALAMERARRLYAAGLSGFLDVLTAERQAYEGENAAALGELARMQDAIGLYTAMGAGWQDVELPDPLPVTVAQQNAAAHRAR</sequence>
<keyword evidence="2" id="KW-0564">Palmitate</keyword>
<protein>
    <submittedName>
        <fullName evidence="3">Efflux transporter outer membrane subunit</fullName>
    </submittedName>
</protein>
<dbReference type="PANTHER" id="PTHR30203:SF32">
    <property type="entry name" value="CATION EFFLUX SYSTEM PROTEIN CUSC"/>
    <property type="match status" value="1"/>
</dbReference>